<dbReference type="SUPFAM" id="SSF47598">
    <property type="entry name" value="Ribbon-helix-helix"/>
    <property type="match status" value="1"/>
</dbReference>
<evidence type="ECO:0000259" key="1">
    <source>
        <dbReference type="Pfam" id="PF03869"/>
    </source>
</evidence>
<dbReference type="Pfam" id="PF03869">
    <property type="entry name" value="Arc"/>
    <property type="match status" value="1"/>
</dbReference>
<dbReference type="EMBL" id="JALDYZ010000002">
    <property type="protein sequence ID" value="MDI7921755.1"/>
    <property type="molecule type" value="Genomic_DNA"/>
</dbReference>
<dbReference type="InterPro" id="IPR010985">
    <property type="entry name" value="Ribbon_hlx_hlx"/>
</dbReference>
<evidence type="ECO:0000313" key="2">
    <source>
        <dbReference type="EMBL" id="MDI7921755.1"/>
    </source>
</evidence>
<dbReference type="InterPro" id="IPR013321">
    <property type="entry name" value="Arc_rbn_hlx_hlx"/>
</dbReference>
<dbReference type="InterPro" id="IPR005569">
    <property type="entry name" value="Arc_DNA-bd_dom"/>
</dbReference>
<dbReference type="Gene3D" id="1.10.1220.10">
    <property type="entry name" value="Met repressor-like"/>
    <property type="match status" value="1"/>
</dbReference>
<accession>A0AAE3QDW3</accession>
<name>A0AAE3QDW3_9HYPH</name>
<dbReference type="GO" id="GO:0006355">
    <property type="term" value="P:regulation of DNA-templated transcription"/>
    <property type="evidence" value="ECO:0007669"/>
    <property type="project" value="InterPro"/>
</dbReference>
<organism evidence="2 3">
    <name type="scientific">Ferirhizobium litorale</name>
    <dbReference type="NCBI Taxonomy" id="2927786"/>
    <lineage>
        <taxon>Bacteria</taxon>
        <taxon>Pseudomonadati</taxon>
        <taxon>Pseudomonadota</taxon>
        <taxon>Alphaproteobacteria</taxon>
        <taxon>Hyphomicrobiales</taxon>
        <taxon>Rhizobiaceae</taxon>
        <taxon>Ferirhizobium</taxon>
    </lineage>
</organism>
<dbReference type="GO" id="GO:0003677">
    <property type="term" value="F:DNA binding"/>
    <property type="evidence" value="ECO:0007669"/>
    <property type="project" value="UniProtKB-KW"/>
</dbReference>
<reference evidence="2" key="1">
    <citation type="submission" date="2022-03" db="EMBL/GenBank/DDBJ databases">
        <title>Fererhizobium litorale gen. nov., sp. nov., isolated from sandy sediments of the Sea of Japan seashore.</title>
        <authorList>
            <person name="Romanenko L."/>
            <person name="Kurilenko V."/>
            <person name="Otstavnykh N."/>
            <person name="Svetashev V."/>
            <person name="Tekutyeva L."/>
            <person name="Isaeva M."/>
            <person name="Mikhailov V."/>
        </authorList>
    </citation>
    <scope>NUCLEOTIDE SEQUENCE</scope>
    <source>
        <strain evidence="2">KMM 9576</strain>
    </source>
</reference>
<gene>
    <name evidence="2" type="ORF">MRS75_06600</name>
</gene>
<keyword evidence="3" id="KW-1185">Reference proteome</keyword>
<keyword evidence="2" id="KW-0238">DNA-binding</keyword>
<comment type="caution">
    <text evidence="2">The sequence shown here is derived from an EMBL/GenBank/DDBJ whole genome shotgun (WGS) entry which is preliminary data.</text>
</comment>
<dbReference type="AlphaFoldDB" id="A0AAE3QDW3"/>
<evidence type="ECO:0000313" key="3">
    <source>
        <dbReference type="Proteomes" id="UP001161580"/>
    </source>
</evidence>
<protein>
    <submittedName>
        <fullName evidence="2">Arc family DNA-binding protein</fullName>
    </submittedName>
</protein>
<dbReference type="RefSeq" id="WP_311794292.1">
    <property type="nucleotide sequence ID" value="NZ_JALDYZ010000002.1"/>
</dbReference>
<sequence length="103" mass="11744">MATPKQTDPQFKLRLTPELRDAIENAANGNNRSMNAEIVHRLERSFLVNISDLMDPADRLQRLATMISEIAEGLNSAREEKMLKLQAEFIARNMPPDHLKTED</sequence>
<dbReference type="Proteomes" id="UP001161580">
    <property type="component" value="Unassembled WGS sequence"/>
</dbReference>
<feature type="domain" description="Arc-like DNA binding" evidence="1">
    <location>
        <begin position="6"/>
        <end position="47"/>
    </location>
</feature>
<proteinExistence type="predicted"/>